<accession>A0ACC0UI22</accession>
<dbReference type="Proteomes" id="UP001207468">
    <property type="component" value="Unassembled WGS sequence"/>
</dbReference>
<proteinExistence type="predicted"/>
<comment type="caution">
    <text evidence="1">The sequence shown here is derived from an EMBL/GenBank/DDBJ whole genome shotgun (WGS) entry which is preliminary data.</text>
</comment>
<dbReference type="EMBL" id="JAGFNK010000025">
    <property type="protein sequence ID" value="KAI9511208.1"/>
    <property type="molecule type" value="Genomic_DNA"/>
</dbReference>
<gene>
    <name evidence="1" type="ORF">F5148DRAFT_1172554</name>
</gene>
<name>A0ACC0UI22_9AGAM</name>
<evidence type="ECO:0000313" key="2">
    <source>
        <dbReference type="Proteomes" id="UP001207468"/>
    </source>
</evidence>
<sequence length="410" mass="45115">MGDGARRAIMDGAIVRQAIDSASKALPTLELFKNLQSLIADYPSSDTLRKSLLDHLHARLAEALPCDAAAVTLRATRGLTLTSGSAEDAGRGGLVDALQRANEEMVAALDADLAEGCPRDELAGAYAQFVEEWCGKEEIDAHLYAACRRLSNGRARRHRAGSFLPRMFVCSSRSRRLPCPPAAPGRILRIARRYTCSTPTDTGVWLARLHAESVHGTADSVNEAWTSARRAVRMSSEIWLWGADRCCPSSSESSGSWEAIDSLLAESMREGELREVHEALLLRVAERIGTLTRATERRERVEHVARRCLPSARVWARVFGAVSGGEKEGEDEEGLVREVYEYWRGTGEEEEATLGFARWLLFEKRRGEEALRLISVAGGGTAVRTRWARIVRLGTAESGEIRKDGETRSV</sequence>
<keyword evidence="2" id="KW-1185">Reference proteome</keyword>
<organism evidence="1 2">
    <name type="scientific">Russula earlei</name>
    <dbReference type="NCBI Taxonomy" id="71964"/>
    <lineage>
        <taxon>Eukaryota</taxon>
        <taxon>Fungi</taxon>
        <taxon>Dikarya</taxon>
        <taxon>Basidiomycota</taxon>
        <taxon>Agaricomycotina</taxon>
        <taxon>Agaricomycetes</taxon>
        <taxon>Russulales</taxon>
        <taxon>Russulaceae</taxon>
        <taxon>Russula</taxon>
    </lineage>
</organism>
<protein>
    <submittedName>
        <fullName evidence="1">Uncharacterized protein</fullName>
    </submittedName>
</protein>
<evidence type="ECO:0000313" key="1">
    <source>
        <dbReference type="EMBL" id="KAI9511208.1"/>
    </source>
</evidence>
<reference evidence="1" key="1">
    <citation type="submission" date="2021-03" db="EMBL/GenBank/DDBJ databases">
        <title>Evolutionary priming and transition to the ectomycorrhizal habit in an iconic lineage of mushroom-forming fungi: is preadaptation a requirement?</title>
        <authorList>
            <consortium name="DOE Joint Genome Institute"/>
            <person name="Looney B.P."/>
            <person name="Miyauchi S."/>
            <person name="Morin E."/>
            <person name="Drula E."/>
            <person name="Courty P.E."/>
            <person name="Chicoki N."/>
            <person name="Fauchery L."/>
            <person name="Kohler A."/>
            <person name="Kuo A."/>
            <person name="LaButti K."/>
            <person name="Pangilinan J."/>
            <person name="Lipzen A."/>
            <person name="Riley R."/>
            <person name="Andreopoulos W."/>
            <person name="He G."/>
            <person name="Johnson J."/>
            <person name="Barry K.W."/>
            <person name="Grigoriev I.V."/>
            <person name="Nagy L."/>
            <person name="Hibbett D."/>
            <person name="Henrissat B."/>
            <person name="Matheny P.B."/>
            <person name="Labbe J."/>
            <person name="Martin A.F."/>
        </authorList>
    </citation>
    <scope>NUCLEOTIDE SEQUENCE</scope>
    <source>
        <strain evidence="1">BPL698</strain>
    </source>
</reference>